<evidence type="ECO:0008006" key="3">
    <source>
        <dbReference type="Google" id="ProtNLM"/>
    </source>
</evidence>
<dbReference type="AlphaFoldDB" id="A0AB39RJR1"/>
<evidence type="ECO:0000256" key="1">
    <source>
        <dbReference type="SAM" id="SignalP"/>
    </source>
</evidence>
<proteinExistence type="predicted"/>
<name>A0AB39RJR1_9ACTN</name>
<feature type="signal peptide" evidence="1">
    <location>
        <begin position="1"/>
        <end position="29"/>
    </location>
</feature>
<organism evidence="2">
    <name type="scientific">Streptomyces sp. R41</name>
    <dbReference type="NCBI Taxonomy" id="3238632"/>
    <lineage>
        <taxon>Bacteria</taxon>
        <taxon>Bacillati</taxon>
        <taxon>Actinomycetota</taxon>
        <taxon>Actinomycetes</taxon>
        <taxon>Kitasatosporales</taxon>
        <taxon>Streptomycetaceae</taxon>
        <taxon>Streptomyces</taxon>
    </lineage>
</organism>
<accession>A0AB39RJR1</accession>
<reference evidence="2" key="1">
    <citation type="submission" date="2024-07" db="EMBL/GenBank/DDBJ databases">
        <authorList>
            <person name="Yu S.T."/>
        </authorList>
    </citation>
    <scope>NUCLEOTIDE SEQUENCE</scope>
    <source>
        <strain evidence="2">R41</strain>
    </source>
</reference>
<protein>
    <recommendedName>
        <fullName evidence="3">Tat pathway signal sequence domain protein</fullName>
    </recommendedName>
</protein>
<sequence>MTANLSRRTVLRRAALIAAGATVGSQVLATPGYAASGKPDPAALRKALKTAQQKVKDREAHVLSGARSKNGWDMEKVVDDRGNVYTRSVSGTPLDVQVRMGDVETILAHVISRFHYEIDTLRKGDVVGWRRPGSVRKGLPESNQASGTAVQIRPGSYPSGLRGGFYPLEELTIRDILADAEGVVRWGGDDRAPDESLFYIDVRPDDARLTKVAEKIRTWTFTPGQGSGVLVDPLQSQRRKAAERLASQQA</sequence>
<dbReference type="EMBL" id="CP163443">
    <property type="protein sequence ID" value="XDQ54836.1"/>
    <property type="molecule type" value="Genomic_DNA"/>
</dbReference>
<keyword evidence="1" id="KW-0732">Signal</keyword>
<feature type="chain" id="PRO_5044244173" description="Tat pathway signal sequence domain protein" evidence="1">
    <location>
        <begin position="30"/>
        <end position="250"/>
    </location>
</feature>
<dbReference type="PROSITE" id="PS51318">
    <property type="entry name" value="TAT"/>
    <property type="match status" value="1"/>
</dbReference>
<dbReference type="RefSeq" id="WP_369248035.1">
    <property type="nucleotide sequence ID" value="NZ_CP163443.1"/>
</dbReference>
<evidence type="ECO:0000313" key="2">
    <source>
        <dbReference type="EMBL" id="XDQ54836.1"/>
    </source>
</evidence>
<gene>
    <name evidence="2" type="ORF">AB5J53_25830</name>
</gene>
<dbReference type="InterPro" id="IPR006311">
    <property type="entry name" value="TAT_signal"/>
</dbReference>